<feature type="compositionally biased region" description="Polar residues" evidence="1">
    <location>
        <begin position="101"/>
        <end position="138"/>
    </location>
</feature>
<sequence length="223" mass="24236">MPRTIFVSLDLDLCSSNVQDAFVIAVEQQARERLQRLSALKRITPVDMTKLSKELNQQPNTTSEDLNGFIQSTPIYVTSLSSTENTNNNSTASKLDGNADPSLSTDVTSSEVFLTSSPIPNSSAQPEGSTDQKSNGSANEAAFWSAKSGLNDVRVSCLNDTQSENLAPAQQAEGRRLQDRRVSSPFQNGRTELLIGAEDNKLKTTAIIESNNNNQLGIDKEVR</sequence>
<reference evidence="2 3" key="1">
    <citation type="submission" date="2023-03" db="EMBL/GenBank/DDBJ databases">
        <title>Genome insight into feeding habits of ladybird beetles.</title>
        <authorList>
            <person name="Li H.-S."/>
            <person name="Huang Y.-H."/>
            <person name="Pang H."/>
        </authorList>
    </citation>
    <scope>NUCLEOTIDE SEQUENCE [LARGE SCALE GENOMIC DNA]</scope>
    <source>
        <strain evidence="2">SYSU_2023b</strain>
        <tissue evidence="2">Whole body</tissue>
    </source>
</reference>
<accession>A0AAW1TY59</accession>
<evidence type="ECO:0000313" key="3">
    <source>
        <dbReference type="Proteomes" id="UP001431783"/>
    </source>
</evidence>
<proteinExistence type="predicted"/>
<dbReference type="AlphaFoldDB" id="A0AAW1TY59"/>
<feature type="compositionally biased region" description="Basic and acidic residues" evidence="1">
    <location>
        <begin position="173"/>
        <end position="182"/>
    </location>
</feature>
<keyword evidence="3" id="KW-1185">Reference proteome</keyword>
<dbReference type="Proteomes" id="UP001431783">
    <property type="component" value="Unassembled WGS sequence"/>
</dbReference>
<feature type="compositionally biased region" description="Low complexity" evidence="1">
    <location>
        <begin position="80"/>
        <end position="91"/>
    </location>
</feature>
<feature type="region of interest" description="Disordered" evidence="1">
    <location>
        <begin position="162"/>
        <end position="185"/>
    </location>
</feature>
<dbReference type="EMBL" id="JARQZJ010000015">
    <property type="protein sequence ID" value="KAK9873047.1"/>
    <property type="molecule type" value="Genomic_DNA"/>
</dbReference>
<name>A0AAW1TY59_9CUCU</name>
<evidence type="ECO:0000313" key="2">
    <source>
        <dbReference type="EMBL" id="KAK9873047.1"/>
    </source>
</evidence>
<comment type="caution">
    <text evidence="2">The sequence shown here is derived from an EMBL/GenBank/DDBJ whole genome shotgun (WGS) entry which is preliminary data.</text>
</comment>
<feature type="region of interest" description="Disordered" evidence="1">
    <location>
        <begin position="80"/>
        <end position="139"/>
    </location>
</feature>
<gene>
    <name evidence="2" type="ORF">WA026_020783</name>
</gene>
<evidence type="ECO:0000256" key="1">
    <source>
        <dbReference type="SAM" id="MobiDB-lite"/>
    </source>
</evidence>
<protein>
    <submittedName>
        <fullName evidence="2">Uncharacterized protein</fullName>
    </submittedName>
</protein>
<organism evidence="2 3">
    <name type="scientific">Henosepilachna vigintioctopunctata</name>
    <dbReference type="NCBI Taxonomy" id="420089"/>
    <lineage>
        <taxon>Eukaryota</taxon>
        <taxon>Metazoa</taxon>
        <taxon>Ecdysozoa</taxon>
        <taxon>Arthropoda</taxon>
        <taxon>Hexapoda</taxon>
        <taxon>Insecta</taxon>
        <taxon>Pterygota</taxon>
        <taxon>Neoptera</taxon>
        <taxon>Endopterygota</taxon>
        <taxon>Coleoptera</taxon>
        <taxon>Polyphaga</taxon>
        <taxon>Cucujiformia</taxon>
        <taxon>Coccinelloidea</taxon>
        <taxon>Coccinellidae</taxon>
        <taxon>Epilachninae</taxon>
        <taxon>Epilachnini</taxon>
        <taxon>Henosepilachna</taxon>
    </lineage>
</organism>